<feature type="signal peptide" evidence="1">
    <location>
        <begin position="1"/>
        <end position="23"/>
    </location>
</feature>
<comment type="caution">
    <text evidence="2">The sequence shown here is derived from an EMBL/GenBank/DDBJ whole genome shotgun (WGS) entry which is preliminary data.</text>
</comment>
<name>A0ABN2UUW8_9ACTN</name>
<evidence type="ECO:0000313" key="3">
    <source>
        <dbReference type="Proteomes" id="UP001500751"/>
    </source>
</evidence>
<dbReference type="Proteomes" id="UP001500751">
    <property type="component" value="Unassembled WGS sequence"/>
</dbReference>
<dbReference type="EMBL" id="BAAAQN010000035">
    <property type="protein sequence ID" value="GAA2043609.1"/>
    <property type="molecule type" value="Genomic_DNA"/>
</dbReference>
<organism evidence="2 3">
    <name type="scientific">Catenulispora yoronensis</name>
    <dbReference type="NCBI Taxonomy" id="450799"/>
    <lineage>
        <taxon>Bacteria</taxon>
        <taxon>Bacillati</taxon>
        <taxon>Actinomycetota</taxon>
        <taxon>Actinomycetes</taxon>
        <taxon>Catenulisporales</taxon>
        <taxon>Catenulisporaceae</taxon>
        <taxon>Catenulispora</taxon>
    </lineage>
</organism>
<keyword evidence="1" id="KW-0732">Signal</keyword>
<reference evidence="2 3" key="1">
    <citation type="journal article" date="2019" name="Int. J. Syst. Evol. Microbiol.">
        <title>The Global Catalogue of Microorganisms (GCM) 10K type strain sequencing project: providing services to taxonomists for standard genome sequencing and annotation.</title>
        <authorList>
            <consortium name="The Broad Institute Genomics Platform"/>
            <consortium name="The Broad Institute Genome Sequencing Center for Infectious Disease"/>
            <person name="Wu L."/>
            <person name="Ma J."/>
        </authorList>
    </citation>
    <scope>NUCLEOTIDE SEQUENCE [LARGE SCALE GENOMIC DNA]</scope>
    <source>
        <strain evidence="2 3">JCM 16014</strain>
    </source>
</reference>
<accession>A0ABN2UUW8</accession>
<evidence type="ECO:0000256" key="1">
    <source>
        <dbReference type="SAM" id="SignalP"/>
    </source>
</evidence>
<sequence>MCFQPSVALAGPALTASPHSAAAAIAAALRRLSVGTCMLSVPSRGENTAREGYLAQSVAANTWMLPGGIERG</sequence>
<evidence type="ECO:0000313" key="2">
    <source>
        <dbReference type="EMBL" id="GAA2043609.1"/>
    </source>
</evidence>
<feature type="chain" id="PRO_5045822835" evidence="1">
    <location>
        <begin position="24"/>
        <end position="72"/>
    </location>
</feature>
<gene>
    <name evidence="2" type="ORF">GCM10009839_53600</name>
</gene>
<keyword evidence="3" id="KW-1185">Reference proteome</keyword>
<protein>
    <submittedName>
        <fullName evidence="2">Uncharacterized protein</fullName>
    </submittedName>
</protein>
<proteinExistence type="predicted"/>